<dbReference type="InterPro" id="IPR043502">
    <property type="entry name" value="DNA/RNA_pol_sf"/>
</dbReference>
<dbReference type="InterPro" id="IPR002156">
    <property type="entry name" value="RNaseH_domain"/>
</dbReference>
<evidence type="ECO:0000313" key="2">
    <source>
        <dbReference type="EMBL" id="OMP08258.1"/>
    </source>
</evidence>
<dbReference type="SUPFAM" id="SSF53098">
    <property type="entry name" value="Ribonuclease H-like"/>
    <property type="match status" value="1"/>
</dbReference>
<protein>
    <recommendedName>
        <fullName evidence="1">RNase H type-1 domain-containing protein</fullName>
    </recommendedName>
</protein>
<dbReference type="STRING" id="93759.A0A1R3KMN1"/>
<dbReference type="InterPro" id="IPR036397">
    <property type="entry name" value="RNaseH_sf"/>
</dbReference>
<accession>A0A1R3KMN1</accession>
<feature type="domain" description="RNase H type-1" evidence="1">
    <location>
        <begin position="213"/>
        <end position="276"/>
    </location>
</feature>
<dbReference type="PANTHER" id="PTHR48475:SF1">
    <property type="entry name" value="RNASE H TYPE-1 DOMAIN-CONTAINING PROTEIN"/>
    <property type="match status" value="1"/>
</dbReference>
<dbReference type="AlphaFoldDB" id="A0A1R3KMN1"/>
<dbReference type="Pfam" id="PF13456">
    <property type="entry name" value="RVT_3"/>
    <property type="match status" value="1"/>
</dbReference>
<sequence>MHQCIKGFWQGKEVFIPATKAPFERNEVRYAEASFFDEVADEGEGVLSRPVGLRLPHWEEYAKDDKGSVELSFKPTRRGGRRKRGYTGGSEIVKQTMGDIVAPFQSLLKKGVPFVWGEPQQKSLERVKEVLSSPATMTPPIKDPIRYILSRPILAGRAAKWLLVLGQFDLFVAQPKTIKSQALSDLLAYFPTQADEVVTLDSMPGDVDAKIIGVCELCIIGDSNLVVKQTNGEYALKEPTLAPYRELTRVMLDHFQSVRCEHSPRPSNRYADALATLTSKIHIPGQKEEISLLVQRWSVPGPLAGMTEYYLGEVSKEADWRTPIIEQLKERKSSNLRFLKSYTMIQGALYYRGPNGILARCISPEEAKERLRASHKQWCGRKGLHCIAGCRELDTIGQL</sequence>
<evidence type="ECO:0000259" key="1">
    <source>
        <dbReference type="Pfam" id="PF13456"/>
    </source>
</evidence>
<dbReference type="Gene3D" id="3.30.420.10">
    <property type="entry name" value="Ribonuclease H-like superfamily/Ribonuclease H"/>
    <property type="match status" value="1"/>
</dbReference>
<dbReference type="GO" id="GO:0003676">
    <property type="term" value="F:nucleic acid binding"/>
    <property type="evidence" value="ECO:0007669"/>
    <property type="project" value="InterPro"/>
</dbReference>
<dbReference type="InterPro" id="IPR012337">
    <property type="entry name" value="RNaseH-like_sf"/>
</dbReference>
<evidence type="ECO:0000313" key="3">
    <source>
        <dbReference type="Proteomes" id="UP000187203"/>
    </source>
</evidence>
<dbReference type="GO" id="GO:0004523">
    <property type="term" value="F:RNA-DNA hybrid ribonuclease activity"/>
    <property type="evidence" value="ECO:0007669"/>
    <property type="project" value="InterPro"/>
</dbReference>
<reference evidence="3" key="1">
    <citation type="submission" date="2013-09" db="EMBL/GenBank/DDBJ databases">
        <title>Corchorus olitorius genome sequencing.</title>
        <authorList>
            <person name="Alam M."/>
            <person name="Haque M.S."/>
            <person name="Islam M.S."/>
            <person name="Emdad E.M."/>
            <person name="Islam M.M."/>
            <person name="Ahmed B."/>
            <person name="Halim A."/>
            <person name="Hossen Q.M.M."/>
            <person name="Hossain M.Z."/>
            <person name="Ahmed R."/>
            <person name="Khan M.M."/>
            <person name="Islam R."/>
            <person name="Rashid M.M."/>
            <person name="Khan S.A."/>
            <person name="Rahman M.S."/>
            <person name="Alam M."/>
            <person name="Yahiya A.S."/>
            <person name="Khan M.S."/>
            <person name="Azam M.S."/>
            <person name="Haque T."/>
            <person name="Lashkar M.Z.H."/>
            <person name="Akhand A.I."/>
            <person name="Morshed G."/>
            <person name="Roy S."/>
            <person name="Uddin K.S."/>
            <person name="Rabeya T."/>
            <person name="Hossain A.S."/>
            <person name="Chowdhury A."/>
            <person name="Snigdha A.R."/>
            <person name="Mortoza M.S."/>
            <person name="Matin S.A."/>
            <person name="Hoque S.M.E."/>
            <person name="Islam M.K."/>
            <person name="Roy D.K."/>
            <person name="Haider R."/>
            <person name="Moosa M.M."/>
            <person name="Elias S.M."/>
            <person name="Hasan A.M."/>
            <person name="Jahan S."/>
            <person name="Shafiuddin M."/>
            <person name="Mahmood N."/>
            <person name="Shommy N.S."/>
        </authorList>
    </citation>
    <scope>NUCLEOTIDE SEQUENCE [LARGE SCALE GENOMIC DNA]</scope>
    <source>
        <strain evidence="3">cv. O-4</strain>
    </source>
</reference>
<dbReference type="EMBL" id="AWUE01012828">
    <property type="protein sequence ID" value="OMP08258.1"/>
    <property type="molecule type" value="Genomic_DNA"/>
</dbReference>
<dbReference type="Proteomes" id="UP000187203">
    <property type="component" value="Unassembled WGS sequence"/>
</dbReference>
<gene>
    <name evidence="2" type="ORF">COLO4_06643</name>
</gene>
<comment type="caution">
    <text evidence="2">The sequence shown here is derived from an EMBL/GenBank/DDBJ whole genome shotgun (WGS) entry which is preliminary data.</text>
</comment>
<name>A0A1R3KMN1_9ROSI</name>
<proteinExistence type="predicted"/>
<organism evidence="2 3">
    <name type="scientific">Corchorus olitorius</name>
    <dbReference type="NCBI Taxonomy" id="93759"/>
    <lineage>
        <taxon>Eukaryota</taxon>
        <taxon>Viridiplantae</taxon>
        <taxon>Streptophyta</taxon>
        <taxon>Embryophyta</taxon>
        <taxon>Tracheophyta</taxon>
        <taxon>Spermatophyta</taxon>
        <taxon>Magnoliopsida</taxon>
        <taxon>eudicotyledons</taxon>
        <taxon>Gunneridae</taxon>
        <taxon>Pentapetalae</taxon>
        <taxon>rosids</taxon>
        <taxon>malvids</taxon>
        <taxon>Malvales</taxon>
        <taxon>Malvaceae</taxon>
        <taxon>Grewioideae</taxon>
        <taxon>Apeibeae</taxon>
        <taxon>Corchorus</taxon>
    </lineage>
</organism>
<dbReference type="OrthoDB" id="101614at2759"/>
<keyword evidence="3" id="KW-1185">Reference proteome</keyword>
<dbReference type="SUPFAM" id="SSF56672">
    <property type="entry name" value="DNA/RNA polymerases"/>
    <property type="match status" value="1"/>
</dbReference>
<dbReference type="PANTHER" id="PTHR48475">
    <property type="entry name" value="RIBONUCLEASE H"/>
    <property type="match status" value="1"/>
</dbReference>